<evidence type="ECO:0000256" key="1">
    <source>
        <dbReference type="ARBA" id="ARBA00004613"/>
    </source>
</evidence>
<dbReference type="GO" id="GO:0005615">
    <property type="term" value="C:extracellular space"/>
    <property type="evidence" value="ECO:0007669"/>
    <property type="project" value="UniProtKB-KW"/>
</dbReference>
<dbReference type="Ensembl" id="ENSCMMT00000025299.1">
    <property type="protein sequence ID" value="ENSCMMP00000023107.1"/>
    <property type="gene ID" value="ENSCMMG00000014441.1"/>
</dbReference>
<reference evidence="12" key="2">
    <citation type="submission" date="2025-08" db="UniProtKB">
        <authorList>
            <consortium name="Ensembl"/>
        </authorList>
    </citation>
    <scope>IDENTIFICATION</scope>
</reference>
<dbReference type="PANTHER" id="PTHR12015:SF111">
    <property type="entry name" value="C-C MOTIF CHEMOKINE 17"/>
    <property type="match status" value="1"/>
</dbReference>
<dbReference type="GO" id="GO:0008009">
    <property type="term" value="F:chemokine activity"/>
    <property type="evidence" value="ECO:0007669"/>
    <property type="project" value="InterPro"/>
</dbReference>
<sequence length="145" mass="16533">MVLPFLSTQIHSLWVLEPFSLCFCRGGFHFPLQLCGFPTGQSQLTEKLLRSACPFFLGITSVSFTTSLSLPSPVLYTPSECCFDYLKSALRYDVLKDFYETPKECFYPGIVFETKNGTKVCAKPKTRWVEKAVEKLLRKKRSHTS</sequence>
<evidence type="ECO:0000256" key="9">
    <source>
        <dbReference type="ARBA" id="ARBA00046039"/>
    </source>
</evidence>
<keyword evidence="13" id="KW-1185">Reference proteome</keyword>
<keyword evidence="8" id="KW-0395">Inflammatory response</keyword>
<comment type="similarity">
    <text evidence="2 10">Belongs to the intercrine beta (chemokine CC) family.</text>
</comment>
<evidence type="ECO:0000256" key="4">
    <source>
        <dbReference type="ARBA" id="ARBA00022514"/>
    </source>
</evidence>
<dbReference type="PROSITE" id="PS00472">
    <property type="entry name" value="SMALL_CYTOKINES_CC"/>
    <property type="match status" value="1"/>
</dbReference>
<dbReference type="AlphaFoldDB" id="A0A8C3CQX0"/>
<proteinExistence type="inferred from homology"/>
<accession>A0A8C3CQX0</accession>
<evidence type="ECO:0000256" key="10">
    <source>
        <dbReference type="RuleBase" id="RU361150"/>
    </source>
</evidence>
<dbReference type="Gene3D" id="2.40.50.40">
    <property type="match status" value="1"/>
</dbReference>
<dbReference type="SUPFAM" id="SSF54117">
    <property type="entry name" value="Interleukin 8-like chemokines"/>
    <property type="match status" value="1"/>
</dbReference>
<evidence type="ECO:0000256" key="2">
    <source>
        <dbReference type="ARBA" id="ARBA00010868"/>
    </source>
</evidence>
<protein>
    <recommendedName>
        <fullName evidence="10">C-C motif chemokine</fullName>
    </recommendedName>
</protein>
<evidence type="ECO:0000256" key="6">
    <source>
        <dbReference type="ARBA" id="ARBA00022729"/>
    </source>
</evidence>
<comment type="subcellular location">
    <subcellularLocation>
        <location evidence="1 10">Secreted</location>
    </subcellularLocation>
</comment>
<evidence type="ECO:0000256" key="8">
    <source>
        <dbReference type="ARBA" id="ARBA00023198"/>
    </source>
</evidence>
<evidence type="ECO:0000313" key="13">
    <source>
        <dbReference type="Proteomes" id="UP000694556"/>
    </source>
</evidence>
<dbReference type="InterPro" id="IPR036048">
    <property type="entry name" value="Interleukin_8-like_sf"/>
</dbReference>
<dbReference type="GO" id="GO:0006954">
    <property type="term" value="P:inflammatory response"/>
    <property type="evidence" value="ECO:0007669"/>
    <property type="project" value="UniProtKB-KW"/>
</dbReference>
<dbReference type="SMART" id="SM00199">
    <property type="entry name" value="SCY"/>
    <property type="match status" value="1"/>
</dbReference>
<dbReference type="InterPro" id="IPR001811">
    <property type="entry name" value="Chemokine_IL8-like_dom"/>
</dbReference>
<dbReference type="Pfam" id="PF00048">
    <property type="entry name" value="IL8"/>
    <property type="match status" value="1"/>
</dbReference>
<comment type="function">
    <text evidence="9">Chemokine, which displays chemotactic activity for T lymphocytes, preferentially Th2 cells, but not monocytes or granulocytes. Therefore plays an important role in a wide range of inflammatory and immunological processes. Acts by binding to CCR4 at T-cell surface. Mediates GM-CSF/CSF2-driven pain and inflammation. In the brain, required to maintain the typical, highly branched morphology of hippocampal microglia under homeostatic conditions. May be important for the appropriate adaptation of microglial morphology and synaptic plasticity to acute lipopolysaccharide (LPS)-induced neuroinflammation. Plays a role in wound healing, mainly by inducing fibroblast migration into the wound.</text>
</comment>
<keyword evidence="3 10" id="KW-0145">Chemotaxis</keyword>
<reference evidence="12" key="1">
    <citation type="submission" date="2018-09" db="EMBL/GenBank/DDBJ databases">
        <title>Common duck and Muscovy duck high density SNP chip.</title>
        <authorList>
            <person name="Vignal A."/>
            <person name="Thebault N."/>
            <person name="Warren W.C."/>
        </authorList>
    </citation>
    <scope>NUCLEOTIDE SEQUENCE [LARGE SCALE GENOMIC DNA]</scope>
</reference>
<evidence type="ECO:0000256" key="3">
    <source>
        <dbReference type="ARBA" id="ARBA00022500"/>
    </source>
</evidence>
<reference evidence="12" key="3">
    <citation type="submission" date="2025-09" db="UniProtKB">
        <authorList>
            <consortium name="Ensembl"/>
        </authorList>
    </citation>
    <scope>IDENTIFICATION</scope>
</reference>
<evidence type="ECO:0000313" key="12">
    <source>
        <dbReference type="Ensembl" id="ENSCMMP00000023107.1"/>
    </source>
</evidence>
<evidence type="ECO:0000259" key="11">
    <source>
        <dbReference type="SMART" id="SM00199"/>
    </source>
</evidence>
<organism evidence="12 13">
    <name type="scientific">Cairina moschata</name>
    <name type="common">Muscovy duck</name>
    <dbReference type="NCBI Taxonomy" id="8855"/>
    <lineage>
        <taxon>Eukaryota</taxon>
        <taxon>Metazoa</taxon>
        <taxon>Chordata</taxon>
        <taxon>Craniata</taxon>
        <taxon>Vertebrata</taxon>
        <taxon>Euteleostomi</taxon>
        <taxon>Archelosauria</taxon>
        <taxon>Archosauria</taxon>
        <taxon>Dinosauria</taxon>
        <taxon>Saurischia</taxon>
        <taxon>Theropoda</taxon>
        <taxon>Coelurosauria</taxon>
        <taxon>Aves</taxon>
        <taxon>Neognathae</taxon>
        <taxon>Galloanserae</taxon>
        <taxon>Anseriformes</taxon>
        <taxon>Anatidae</taxon>
        <taxon>Anatinae</taxon>
        <taxon>Cairina</taxon>
    </lineage>
</organism>
<keyword evidence="7" id="KW-1015">Disulfide bond</keyword>
<dbReference type="GO" id="GO:0006955">
    <property type="term" value="P:immune response"/>
    <property type="evidence" value="ECO:0007669"/>
    <property type="project" value="InterPro"/>
</dbReference>
<name>A0A8C3CQX0_CAIMO</name>
<keyword evidence="5 10" id="KW-0964">Secreted</keyword>
<dbReference type="Proteomes" id="UP000694556">
    <property type="component" value="Chromosome 12"/>
</dbReference>
<dbReference type="InterPro" id="IPR000827">
    <property type="entry name" value="Chemokine_CC_CS"/>
</dbReference>
<dbReference type="PANTHER" id="PTHR12015">
    <property type="entry name" value="SMALL INDUCIBLE CYTOKINE A"/>
    <property type="match status" value="1"/>
</dbReference>
<evidence type="ECO:0000256" key="5">
    <source>
        <dbReference type="ARBA" id="ARBA00022525"/>
    </source>
</evidence>
<keyword evidence="4 10" id="KW-0202">Cytokine</keyword>
<dbReference type="CDD" id="cd00272">
    <property type="entry name" value="Chemokine_CC"/>
    <property type="match status" value="1"/>
</dbReference>
<feature type="domain" description="Chemokine interleukin-8-like" evidence="11">
    <location>
        <begin position="78"/>
        <end position="136"/>
    </location>
</feature>
<dbReference type="InterPro" id="IPR039809">
    <property type="entry name" value="Chemokine_b/g/d"/>
</dbReference>
<evidence type="ECO:0000256" key="7">
    <source>
        <dbReference type="ARBA" id="ARBA00023157"/>
    </source>
</evidence>
<keyword evidence="6" id="KW-0732">Signal</keyword>